<dbReference type="FunFam" id="1.25.40.10:FF:000196">
    <property type="entry name" value="Pentatricopeptide repeat-containing protein At4g14850"/>
    <property type="match status" value="1"/>
</dbReference>
<dbReference type="Pfam" id="PF20430">
    <property type="entry name" value="Eplus_motif"/>
    <property type="match status" value="1"/>
</dbReference>
<dbReference type="EMBL" id="CAADRP010001563">
    <property type="protein sequence ID" value="VFU41419.1"/>
    <property type="molecule type" value="Genomic_DNA"/>
</dbReference>
<dbReference type="PANTHER" id="PTHR24015">
    <property type="entry name" value="OS07G0578800 PROTEIN-RELATED"/>
    <property type="match status" value="1"/>
</dbReference>
<dbReference type="GO" id="GO:0008270">
    <property type="term" value="F:zinc ion binding"/>
    <property type="evidence" value="ECO:0007669"/>
    <property type="project" value="InterPro"/>
</dbReference>
<dbReference type="AlphaFoldDB" id="A0A6N2LVQ3"/>
<dbReference type="Gene3D" id="1.25.40.10">
    <property type="entry name" value="Tetratricopeptide repeat domain"/>
    <property type="match status" value="4"/>
</dbReference>
<evidence type="ECO:0000256" key="1">
    <source>
        <dbReference type="ARBA" id="ARBA00006643"/>
    </source>
</evidence>
<dbReference type="Pfam" id="PF13041">
    <property type="entry name" value="PPR_2"/>
    <property type="match status" value="4"/>
</dbReference>
<protein>
    <recommendedName>
        <fullName evidence="4">DYW domain-containing protein</fullName>
    </recommendedName>
</protein>
<dbReference type="InterPro" id="IPR046848">
    <property type="entry name" value="E_motif"/>
</dbReference>
<feature type="domain" description="DYW" evidence="4">
    <location>
        <begin position="772"/>
        <end position="862"/>
    </location>
</feature>
<dbReference type="PROSITE" id="PS51375">
    <property type="entry name" value="PPR"/>
    <property type="match status" value="4"/>
</dbReference>
<keyword evidence="2" id="KW-0677">Repeat</keyword>
<dbReference type="FunFam" id="1.25.40.10:FF:000031">
    <property type="entry name" value="Pentatricopeptide repeat-containing protein mitochondrial"/>
    <property type="match status" value="1"/>
</dbReference>
<feature type="repeat" description="PPR" evidence="3">
    <location>
        <begin position="267"/>
        <end position="301"/>
    </location>
</feature>
<dbReference type="InterPro" id="IPR046960">
    <property type="entry name" value="PPR_At4g14850-like_plant"/>
</dbReference>
<gene>
    <name evidence="5" type="ORF">SVIM_LOCUS243632</name>
</gene>
<dbReference type="InterPro" id="IPR032867">
    <property type="entry name" value="DYW_dom"/>
</dbReference>
<evidence type="ECO:0000256" key="2">
    <source>
        <dbReference type="ARBA" id="ARBA00022737"/>
    </source>
</evidence>
<evidence type="ECO:0000259" key="4">
    <source>
        <dbReference type="Pfam" id="PF14432"/>
    </source>
</evidence>
<dbReference type="Pfam" id="PF01535">
    <property type="entry name" value="PPR"/>
    <property type="match status" value="5"/>
</dbReference>
<dbReference type="InterPro" id="IPR011990">
    <property type="entry name" value="TPR-like_helical_dom_sf"/>
</dbReference>
<feature type="repeat" description="PPR" evidence="3">
    <location>
        <begin position="370"/>
        <end position="404"/>
    </location>
</feature>
<dbReference type="GO" id="GO:0003723">
    <property type="term" value="F:RNA binding"/>
    <property type="evidence" value="ECO:0007669"/>
    <property type="project" value="InterPro"/>
</dbReference>
<dbReference type="PANTHER" id="PTHR24015:SF1856">
    <property type="entry name" value="OS05G0455900 PROTEIN"/>
    <property type="match status" value="1"/>
</dbReference>
<dbReference type="Pfam" id="PF20431">
    <property type="entry name" value="E_motif"/>
    <property type="match status" value="1"/>
</dbReference>
<dbReference type="Pfam" id="PF14432">
    <property type="entry name" value="DYW_deaminase"/>
    <property type="match status" value="1"/>
</dbReference>
<sequence length="876" mass="97887">MTFKTLTEPQKNHTFKTLRYLFHLQLHTYKPLLKNHNVALKPPLVSKPPNLSEAHPVFCKSPQQDHVCYNHLLFQCSRENRNKEVVHLFVGIHRSGFFIDGSTLSCVLKACSFLFDRNFGIQVHNHSLKSGFLEDVSVGTALLDMYLKNENVEEGRRAFDEMGARNVVSWTSLLTGYAQNGLNVETLKLFLRMLVEGIKPNPFTFSAVIGGLTDEGMVEAGIQVHTMVIKNGFGVATYASNSLMNMYFKSGMIRDARAVFDSMTDRNAVSWNSMVAGLVTNGLHLETLDVFYHMRLAGVKLTKMVFAPVIKLCGNIKELGFSRQLHCQVLKSGFEYDKNIRTTLMLAYSKCGEMDSAFKIFSVMGDEVRNVVSWTAMISGYLQNGMAEQAVKLFCQMSREGVRPNDFTYSTILTAQAGVSPFDMHAQTIKRNYVKSPSVGTALLDAYVKRGNVDEASKNRGERHRACRNDSGYAQIGDTEGAVRIFVQMAKEGIKPNEYTFSGIINACAAPTAGVEQGKQLHAWSIKSRFNNALCVSSAILTMYSKRGDIEKAKERDLVSWNSIISGYAQHGYGRKALEVFEEMQRQNLEMDGVTFIGVISACTHTGLTNDGQRYFDIMVNDHHIEPRMEHYSCMVDLYGRAGMLVKAMEIINEMPFPASANVWRTLLAASCVHRNLELGKLAAEKLISLQPQNPASYVLLTNMYASVGKWKERAKVRKLMEEKKVKKVAGCSWIEVKNKTYTFLAGDVSHPLSNQIYTKLEELSSRLKGAGYHPDTSYVLQDVDEEYKEAILSQHSERLAIAFGLIGTPHGTPLQIVKNLRVCGDCHSVIKLISILEGRDIVVRDSNRFHHFKGGLCSCGKTAEVLSCAEKLKGS</sequence>
<dbReference type="FunFam" id="1.25.40.10:FF:000366">
    <property type="entry name" value="Pentatricopeptide (PPR) repeat-containing protein"/>
    <property type="match status" value="1"/>
</dbReference>
<accession>A0A6N2LVQ3</accession>
<dbReference type="InterPro" id="IPR046849">
    <property type="entry name" value="E2_motif"/>
</dbReference>
<dbReference type="GO" id="GO:0009451">
    <property type="term" value="P:RNA modification"/>
    <property type="evidence" value="ECO:0007669"/>
    <property type="project" value="InterPro"/>
</dbReference>
<dbReference type="FunFam" id="1.25.40.10:FF:000073">
    <property type="entry name" value="Pentatricopeptide repeat-containing protein chloroplastic"/>
    <property type="match status" value="1"/>
</dbReference>
<organism evidence="5">
    <name type="scientific">Salix viminalis</name>
    <name type="common">Common osier</name>
    <name type="synonym">Basket willow</name>
    <dbReference type="NCBI Taxonomy" id="40686"/>
    <lineage>
        <taxon>Eukaryota</taxon>
        <taxon>Viridiplantae</taxon>
        <taxon>Streptophyta</taxon>
        <taxon>Embryophyta</taxon>
        <taxon>Tracheophyta</taxon>
        <taxon>Spermatophyta</taxon>
        <taxon>Magnoliopsida</taxon>
        <taxon>eudicotyledons</taxon>
        <taxon>Gunneridae</taxon>
        <taxon>Pentapetalae</taxon>
        <taxon>rosids</taxon>
        <taxon>fabids</taxon>
        <taxon>Malpighiales</taxon>
        <taxon>Salicaceae</taxon>
        <taxon>Saliceae</taxon>
        <taxon>Salix</taxon>
    </lineage>
</organism>
<feature type="repeat" description="PPR" evidence="3">
    <location>
        <begin position="557"/>
        <end position="591"/>
    </location>
</feature>
<feature type="repeat" description="PPR" evidence="3">
    <location>
        <begin position="166"/>
        <end position="200"/>
    </location>
</feature>
<dbReference type="FunFam" id="1.25.40.10:FF:000382">
    <property type="entry name" value="Pentatricopeptide repeat-containing protein"/>
    <property type="match status" value="1"/>
</dbReference>
<comment type="similarity">
    <text evidence="1">Belongs to the PPR family. PCMP-H subfamily.</text>
</comment>
<dbReference type="NCBIfam" id="TIGR00756">
    <property type="entry name" value="PPR"/>
    <property type="match status" value="7"/>
</dbReference>
<reference evidence="5" key="1">
    <citation type="submission" date="2019-03" db="EMBL/GenBank/DDBJ databases">
        <authorList>
            <person name="Mank J."/>
            <person name="Almeida P."/>
        </authorList>
    </citation>
    <scope>NUCLEOTIDE SEQUENCE</scope>
    <source>
        <strain evidence="5">78183</strain>
    </source>
</reference>
<name>A0A6N2LVQ3_SALVM</name>
<proteinExistence type="inferred from homology"/>
<evidence type="ECO:0000256" key="3">
    <source>
        <dbReference type="PROSITE-ProRule" id="PRU00708"/>
    </source>
</evidence>
<evidence type="ECO:0000313" key="5">
    <source>
        <dbReference type="EMBL" id="VFU41419.1"/>
    </source>
</evidence>
<dbReference type="InterPro" id="IPR002885">
    <property type="entry name" value="PPR_rpt"/>
</dbReference>